<dbReference type="EMBL" id="BK032823">
    <property type="protein sequence ID" value="DAF62345.1"/>
    <property type="molecule type" value="Genomic_DNA"/>
</dbReference>
<dbReference type="PANTHER" id="PTHR31340:SF3">
    <property type="entry name" value="MITOCHONDRIAL GENOME MAINTENANCE EXONUCLEASE 1"/>
    <property type="match status" value="1"/>
</dbReference>
<accession>A0A8S5TGH0</accession>
<evidence type="ECO:0000313" key="2">
    <source>
        <dbReference type="EMBL" id="DAF62345.1"/>
    </source>
</evidence>
<keyword evidence="2" id="KW-0378">Hydrolase</keyword>
<keyword evidence="2" id="KW-0269">Exonuclease</keyword>
<feature type="domain" description="DUF83" evidence="1">
    <location>
        <begin position="119"/>
        <end position="198"/>
    </location>
</feature>
<dbReference type="InterPro" id="IPR022765">
    <property type="entry name" value="Dna2/Cas4_DUF83"/>
</dbReference>
<organism evidence="2">
    <name type="scientific">Myoviridae sp. ctIty1</name>
    <dbReference type="NCBI Taxonomy" id="2827673"/>
    <lineage>
        <taxon>Viruses</taxon>
        <taxon>Duplodnaviria</taxon>
        <taxon>Heunggongvirae</taxon>
        <taxon>Uroviricota</taxon>
        <taxon>Caudoviricetes</taxon>
    </lineage>
</organism>
<dbReference type="InterPro" id="IPR011604">
    <property type="entry name" value="PDDEXK-like_dom_sf"/>
</dbReference>
<sequence length="258" mass="30638">MIKYDVLDLLLSIIERDKKMELQDILDLHVEMNSSDRYTYNGKNVPRVTEVLSKMISEEKLMNWANSLGFKHKRYRDVLNQAATFGTKVHHGIECLLKGLPVPEDTPQVCLNAFKEWWKVIQANKYEILGQEKKLVCEWYGGTYDCLMKINDKIYLIDFKTSNHVTYKYYLQLAAYSKVLREKENINIDGVIILQLNKYQPKYKEYILDLSIPDHKNYFDLCERTFISILYSYYHIHYLEENFNDLTKKLHQLQPQSA</sequence>
<evidence type="ECO:0000259" key="1">
    <source>
        <dbReference type="Pfam" id="PF01930"/>
    </source>
</evidence>
<proteinExistence type="predicted"/>
<reference evidence="2" key="1">
    <citation type="journal article" date="2021" name="Proc. Natl. Acad. Sci. U.S.A.">
        <title>A Catalog of Tens of Thousands of Viruses from Human Metagenomes Reveals Hidden Associations with Chronic Diseases.</title>
        <authorList>
            <person name="Tisza M.J."/>
            <person name="Buck C.B."/>
        </authorList>
    </citation>
    <scope>NUCLEOTIDE SEQUENCE</scope>
    <source>
        <strain evidence="2">CtIty1</strain>
    </source>
</reference>
<dbReference type="Gene3D" id="3.90.320.10">
    <property type="match status" value="1"/>
</dbReference>
<name>A0A8S5TGH0_9CAUD</name>
<dbReference type="PANTHER" id="PTHR31340">
    <property type="entry name" value="MITOCHONDRIAL GENOME MAINTENANCE EXONUCLEASE 1"/>
    <property type="match status" value="1"/>
</dbReference>
<dbReference type="Pfam" id="PF01930">
    <property type="entry name" value="Cas_Cas4"/>
    <property type="match status" value="1"/>
</dbReference>
<protein>
    <submittedName>
        <fullName evidence="2">Exonuclease</fullName>
    </submittedName>
</protein>
<keyword evidence="2" id="KW-0540">Nuclease</keyword>
<dbReference type="GO" id="GO:0004527">
    <property type="term" value="F:exonuclease activity"/>
    <property type="evidence" value="ECO:0007669"/>
    <property type="project" value="UniProtKB-KW"/>
</dbReference>